<organism evidence="1 2">
    <name type="scientific">Marinithermofilum abyssi</name>
    <dbReference type="NCBI Taxonomy" id="1571185"/>
    <lineage>
        <taxon>Bacteria</taxon>
        <taxon>Bacillati</taxon>
        <taxon>Bacillota</taxon>
        <taxon>Bacilli</taxon>
        <taxon>Bacillales</taxon>
        <taxon>Thermoactinomycetaceae</taxon>
        <taxon>Marinithermofilum</taxon>
    </lineage>
</organism>
<evidence type="ECO:0008006" key="3">
    <source>
        <dbReference type="Google" id="ProtNLM"/>
    </source>
</evidence>
<protein>
    <recommendedName>
        <fullName evidence="3">DUF1450 domain-containing protein</fullName>
    </recommendedName>
</protein>
<name>A0A8J2YBS4_9BACL</name>
<dbReference type="Proteomes" id="UP000625210">
    <property type="component" value="Unassembled WGS sequence"/>
</dbReference>
<comment type="caution">
    <text evidence="1">The sequence shown here is derived from an EMBL/GenBank/DDBJ whole genome shotgun (WGS) entry which is preliminary data.</text>
</comment>
<dbReference type="Pfam" id="PF07293">
    <property type="entry name" value="DUF1450"/>
    <property type="match status" value="1"/>
</dbReference>
<reference evidence="1" key="2">
    <citation type="submission" date="2020-09" db="EMBL/GenBank/DDBJ databases">
        <authorList>
            <person name="Sun Q."/>
            <person name="Zhou Y."/>
        </authorList>
    </citation>
    <scope>NUCLEOTIDE SEQUENCE</scope>
    <source>
        <strain evidence="1">CGMCC 1.15179</strain>
    </source>
</reference>
<accession>A0A8J2YBS4</accession>
<dbReference type="EMBL" id="BMHQ01000002">
    <property type="protein sequence ID" value="GGE06993.1"/>
    <property type="molecule type" value="Genomic_DNA"/>
</dbReference>
<gene>
    <name evidence="1" type="ORF">GCM10011571_05230</name>
</gene>
<dbReference type="AlphaFoldDB" id="A0A8J2YBS4"/>
<dbReference type="RefSeq" id="WP_188646365.1">
    <property type="nucleotide sequence ID" value="NZ_BMHQ01000002.1"/>
</dbReference>
<dbReference type="InterPro" id="IPR009910">
    <property type="entry name" value="DUF1450"/>
</dbReference>
<reference evidence="1" key="1">
    <citation type="journal article" date="2014" name="Int. J. Syst. Evol. Microbiol.">
        <title>Complete genome sequence of Corynebacterium casei LMG S-19264T (=DSM 44701T), isolated from a smear-ripened cheese.</title>
        <authorList>
            <consortium name="US DOE Joint Genome Institute (JGI-PGF)"/>
            <person name="Walter F."/>
            <person name="Albersmeier A."/>
            <person name="Kalinowski J."/>
            <person name="Ruckert C."/>
        </authorList>
    </citation>
    <scope>NUCLEOTIDE SEQUENCE</scope>
    <source>
        <strain evidence="1">CGMCC 1.15179</strain>
    </source>
</reference>
<evidence type="ECO:0000313" key="2">
    <source>
        <dbReference type="Proteomes" id="UP000625210"/>
    </source>
</evidence>
<keyword evidence="2" id="KW-1185">Reference proteome</keyword>
<evidence type="ECO:0000313" key="1">
    <source>
        <dbReference type="EMBL" id="GGE06993.1"/>
    </source>
</evidence>
<proteinExistence type="predicted"/>
<sequence length="81" mass="9104">MAVNVEFCIPNMHNGADAVYHSLKKRRGLRVLALPCIGNCSGCVEKLHVVCGFRRLEADTPDELLVKIIQCASQMRSYRTR</sequence>